<dbReference type="InterPro" id="IPR017441">
    <property type="entry name" value="Protein_kinase_ATP_BS"/>
</dbReference>
<dbReference type="FunFam" id="3.80.10.10:FF:000041">
    <property type="entry name" value="LRR receptor-like serine/threonine-protein kinase ERECTA"/>
    <property type="match status" value="1"/>
</dbReference>
<feature type="binding site" evidence="10">
    <location>
        <position position="309"/>
    </location>
    <ligand>
        <name>ATP</name>
        <dbReference type="ChEBI" id="CHEBI:30616"/>
    </ligand>
</feature>
<evidence type="ECO:0000256" key="9">
    <source>
        <dbReference type="ARBA" id="ARBA00023180"/>
    </source>
</evidence>
<feature type="domain" description="Disease resistance R13L4/SHOC-2-like LRR" evidence="11">
    <location>
        <begin position="35"/>
        <end position="152"/>
    </location>
</feature>
<dbReference type="PROSITE" id="PS00107">
    <property type="entry name" value="PROTEIN_KINASE_ATP"/>
    <property type="match status" value="1"/>
</dbReference>
<dbReference type="InterPro" id="IPR055414">
    <property type="entry name" value="LRR_R13L4/SHOC2-like"/>
</dbReference>
<protein>
    <recommendedName>
        <fullName evidence="11">Disease resistance R13L4/SHOC-2-like LRR domain-containing protein</fullName>
    </recommendedName>
</protein>
<keyword evidence="3" id="KW-0433">Leucine-rich repeat</keyword>
<dbReference type="InterPro" id="IPR011009">
    <property type="entry name" value="Kinase-like_dom_sf"/>
</dbReference>
<comment type="subcellular location">
    <subcellularLocation>
        <location evidence="1">Membrane</location>
        <topology evidence="1">Single-pass membrane protein</topology>
    </subcellularLocation>
</comment>
<dbReference type="GO" id="GO:0005524">
    <property type="term" value="F:ATP binding"/>
    <property type="evidence" value="ECO:0007669"/>
    <property type="project" value="UniProtKB-UniRule"/>
</dbReference>
<evidence type="ECO:0000256" key="2">
    <source>
        <dbReference type="ARBA" id="ARBA00009592"/>
    </source>
</evidence>
<dbReference type="Pfam" id="PF00560">
    <property type="entry name" value="LRR_1"/>
    <property type="match status" value="3"/>
</dbReference>
<dbReference type="Gene3D" id="3.30.200.20">
    <property type="entry name" value="Phosphorylase Kinase, domain 1"/>
    <property type="match status" value="1"/>
</dbReference>
<evidence type="ECO:0000313" key="13">
    <source>
        <dbReference type="Proteomes" id="UP000326396"/>
    </source>
</evidence>
<dbReference type="Gene3D" id="1.10.510.10">
    <property type="entry name" value="Transferase(Phosphotransferase) domain 1"/>
    <property type="match status" value="1"/>
</dbReference>
<evidence type="ECO:0000256" key="3">
    <source>
        <dbReference type="ARBA" id="ARBA00022614"/>
    </source>
</evidence>
<dbReference type="FunFam" id="3.80.10.10:FF:000111">
    <property type="entry name" value="LRR receptor-like serine/threonine-protein kinase ERECTA"/>
    <property type="match status" value="1"/>
</dbReference>
<dbReference type="EMBL" id="SZYD01000006">
    <property type="protein sequence ID" value="KAD5961710.1"/>
    <property type="molecule type" value="Genomic_DNA"/>
</dbReference>
<evidence type="ECO:0000259" key="11">
    <source>
        <dbReference type="Pfam" id="PF23598"/>
    </source>
</evidence>
<keyword evidence="13" id="KW-1185">Reference proteome</keyword>
<evidence type="ECO:0000256" key="1">
    <source>
        <dbReference type="ARBA" id="ARBA00004167"/>
    </source>
</evidence>
<keyword evidence="6" id="KW-0677">Repeat</keyword>
<organism evidence="12 13">
    <name type="scientific">Mikania micrantha</name>
    <name type="common">bitter vine</name>
    <dbReference type="NCBI Taxonomy" id="192012"/>
    <lineage>
        <taxon>Eukaryota</taxon>
        <taxon>Viridiplantae</taxon>
        <taxon>Streptophyta</taxon>
        <taxon>Embryophyta</taxon>
        <taxon>Tracheophyta</taxon>
        <taxon>Spermatophyta</taxon>
        <taxon>Magnoliopsida</taxon>
        <taxon>eudicotyledons</taxon>
        <taxon>Gunneridae</taxon>
        <taxon>Pentapetalae</taxon>
        <taxon>asterids</taxon>
        <taxon>campanulids</taxon>
        <taxon>Asterales</taxon>
        <taxon>Asteraceae</taxon>
        <taxon>Asteroideae</taxon>
        <taxon>Heliantheae alliance</taxon>
        <taxon>Eupatorieae</taxon>
        <taxon>Mikania</taxon>
    </lineage>
</organism>
<dbReference type="AlphaFoldDB" id="A0A5N6P9K5"/>
<evidence type="ECO:0000313" key="12">
    <source>
        <dbReference type="EMBL" id="KAD5961710.1"/>
    </source>
</evidence>
<evidence type="ECO:0000256" key="10">
    <source>
        <dbReference type="PROSITE-ProRule" id="PRU10141"/>
    </source>
</evidence>
<comment type="similarity">
    <text evidence="2">Belongs to the RLP family.</text>
</comment>
<comment type="caution">
    <text evidence="12">The sequence shown here is derived from an EMBL/GenBank/DDBJ whole genome shotgun (WGS) entry which is preliminary data.</text>
</comment>
<dbReference type="InterPro" id="IPR001611">
    <property type="entry name" value="Leu-rich_rpt"/>
</dbReference>
<dbReference type="PANTHER" id="PTHR27008">
    <property type="entry name" value="OS04G0122200 PROTEIN"/>
    <property type="match status" value="1"/>
</dbReference>
<dbReference type="Proteomes" id="UP000326396">
    <property type="component" value="Linkage Group LG14"/>
</dbReference>
<evidence type="ECO:0000256" key="5">
    <source>
        <dbReference type="ARBA" id="ARBA00022729"/>
    </source>
</evidence>
<name>A0A5N6P9K5_9ASTR</name>
<evidence type="ECO:0000256" key="7">
    <source>
        <dbReference type="ARBA" id="ARBA00022989"/>
    </source>
</evidence>
<sequence length="433" mass="47847">MLLRLVFLQLQNNQLSGPLPSSISNCSRLRSNLSSQLNSLGLYGNHLHGNLPRSIGKLVGLERLILGGNQFAGNIPSTIGNLQKLQHLYLGENKLSGQIPDAMGNLSSLISLHLFSNMLEGVIPSSLGNCHRLLELYIDDNKLNGKIPTKLLQLSSLSITLNLSKNKLFGSLPTEVGDLKMLTTLNLSDNNLSGDISSSLGGCVSMSRQIPKFLEHMWLEHLDLSYNDFEGEIPVLGVFANVSAFSVLGNSRLCGGIVELGLPKCKKTKRQLFKATNGFSESNLIGKGGFSSVYRGNLYEDDDTFVVVKILHLQIQGAQRSFMRLEEQLVMLLQVTIYKLHAEYGVGCEMTSSGDVYSFGILVLEVMTRKRPPDEIFKEGLSLHKFASMALRDNNVTDIIDVNIINVYQEEAEVIKEIWKETNMETIIEECVA</sequence>
<proteinExistence type="inferred from homology"/>
<reference evidence="12 13" key="1">
    <citation type="submission" date="2019-05" db="EMBL/GenBank/DDBJ databases">
        <title>Mikania micrantha, genome provides insights into the molecular mechanism of rapid growth.</title>
        <authorList>
            <person name="Liu B."/>
        </authorList>
    </citation>
    <scope>NUCLEOTIDE SEQUENCE [LARGE SCALE GENOMIC DNA]</scope>
    <source>
        <strain evidence="12">NLD-2019</strain>
        <tissue evidence="12">Leaf</tissue>
    </source>
</reference>
<dbReference type="GO" id="GO:0016020">
    <property type="term" value="C:membrane"/>
    <property type="evidence" value="ECO:0007669"/>
    <property type="project" value="UniProtKB-SubCell"/>
</dbReference>
<dbReference type="OrthoDB" id="676979at2759"/>
<keyword evidence="10" id="KW-0547">Nucleotide-binding</keyword>
<evidence type="ECO:0000256" key="4">
    <source>
        <dbReference type="ARBA" id="ARBA00022692"/>
    </source>
</evidence>
<keyword evidence="10" id="KW-0067">ATP-binding</keyword>
<dbReference type="PANTHER" id="PTHR27008:SF524">
    <property type="entry name" value="PROTEIN KINASE DOMAIN-CONTAINING PROTEIN"/>
    <property type="match status" value="1"/>
</dbReference>
<keyword evidence="5" id="KW-0732">Signal</keyword>
<dbReference type="SUPFAM" id="SSF56112">
    <property type="entry name" value="Protein kinase-like (PK-like)"/>
    <property type="match status" value="1"/>
</dbReference>
<dbReference type="InterPro" id="IPR051809">
    <property type="entry name" value="Plant_receptor-like_S/T_kinase"/>
</dbReference>
<keyword evidence="9" id="KW-0325">Glycoprotein</keyword>
<keyword evidence="4" id="KW-0812">Transmembrane</keyword>
<dbReference type="SUPFAM" id="SSF52058">
    <property type="entry name" value="L domain-like"/>
    <property type="match status" value="1"/>
</dbReference>
<keyword evidence="8" id="KW-0472">Membrane</keyword>
<dbReference type="InterPro" id="IPR032675">
    <property type="entry name" value="LRR_dom_sf"/>
</dbReference>
<dbReference type="Pfam" id="PF23598">
    <property type="entry name" value="LRR_14"/>
    <property type="match status" value="1"/>
</dbReference>
<dbReference type="Gene3D" id="3.80.10.10">
    <property type="entry name" value="Ribonuclease Inhibitor"/>
    <property type="match status" value="1"/>
</dbReference>
<gene>
    <name evidence="12" type="ORF">E3N88_13183</name>
</gene>
<evidence type="ECO:0000256" key="6">
    <source>
        <dbReference type="ARBA" id="ARBA00022737"/>
    </source>
</evidence>
<accession>A0A5N6P9K5</accession>
<keyword evidence="7" id="KW-1133">Transmembrane helix</keyword>
<evidence type="ECO:0000256" key="8">
    <source>
        <dbReference type="ARBA" id="ARBA00023136"/>
    </source>
</evidence>